<dbReference type="PANTHER" id="PTHR45755">
    <property type="match status" value="1"/>
</dbReference>
<dbReference type="InterPro" id="IPR001202">
    <property type="entry name" value="WW_dom"/>
</dbReference>
<dbReference type="InterPro" id="IPR002524">
    <property type="entry name" value="Cation_efflux"/>
</dbReference>
<feature type="region of interest" description="Disordered" evidence="18">
    <location>
        <begin position="557"/>
        <end position="585"/>
    </location>
</feature>
<dbReference type="SUPFAM" id="SSF161111">
    <property type="entry name" value="Cation efflux protein transmembrane domain-like"/>
    <property type="match status" value="1"/>
</dbReference>
<evidence type="ECO:0000256" key="17">
    <source>
        <dbReference type="ARBA" id="ARBA00046010"/>
    </source>
</evidence>
<dbReference type="GO" id="GO:0008270">
    <property type="term" value="F:zinc ion binding"/>
    <property type="evidence" value="ECO:0007669"/>
    <property type="project" value="UniProtKB-KW"/>
</dbReference>
<feature type="transmembrane region" description="Helical" evidence="19">
    <location>
        <begin position="75"/>
        <end position="94"/>
    </location>
</feature>
<dbReference type="GO" id="GO:1904257">
    <property type="term" value="P:zinc ion import into Golgi lumen"/>
    <property type="evidence" value="ECO:0007669"/>
    <property type="project" value="TreeGrafter"/>
</dbReference>
<protein>
    <submittedName>
        <fullName evidence="22">Uncharacterized protein</fullName>
    </submittedName>
</protein>
<evidence type="ECO:0000256" key="5">
    <source>
        <dbReference type="ARBA" id="ARBA00011182"/>
    </source>
</evidence>
<dbReference type="Gene3D" id="1.20.1510.10">
    <property type="entry name" value="Cation efflux protein transmembrane domain"/>
    <property type="match status" value="1"/>
</dbReference>
<reference evidence="22 23" key="1">
    <citation type="journal article" date="2022" name="Nat. Ecol. Evol.">
        <title>A masculinizing supergene underlies an exaggerated male reproductive morph in a spider.</title>
        <authorList>
            <person name="Hendrickx F."/>
            <person name="De Corte Z."/>
            <person name="Sonet G."/>
            <person name="Van Belleghem S.M."/>
            <person name="Kostlbacher S."/>
            <person name="Vangestel C."/>
        </authorList>
    </citation>
    <scope>NUCLEOTIDE SEQUENCE [LARGE SCALE GENOMIC DNA]</scope>
    <source>
        <strain evidence="22">W744_W776</strain>
    </source>
</reference>
<evidence type="ECO:0000256" key="19">
    <source>
        <dbReference type="SAM" id="Phobius"/>
    </source>
</evidence>
<evidence type="ECO:0000256" key="4">
    <source>
        <dbReference type="ARBA" id="ARBA00008873"/>
    </source>
</evidence>
<dbReference type="InterPro" id="IPR000690">
    <property type="entry name" value="Matrin/U1-C_Znf_C2H2"/>
</dbReference>
<keyword evidence="11" id="KW-0864">Zinc transport</keyword>
<evidence type="ECO:0000256" key="12">
    <source>
        <dbReference type="ARBA" id="ARBA00022989"/>
    </source>
</evidence>
<keyword evidence="23" id="KW-1185">Reference proteome</keyword>
<comment type="subcellular location">
    <subcellularLocation>
        <location evidence="3">Golgi apparatus</location>
        <location evidence="3">trans-Golgi network</location>
    </subcellularLocation>
    <subcellularLocation>
        <location evidence="2">Membrane</location>
        <topology evidence="2">Multi-pass membrane protein</topology>
    </subcellularLocation>
    <subcellularLocation>
        <location evidence="1">Nucleus</location>
    </subcellularLocation>
</comment>
<comment type="similarity">
    <text evidence="4">Belongs to the cation diffusion facilitator (CDF) transporter (TC 2.A.4) family. SLC30A subfamily.</text>
</comment>
<evidence type="ECO:0000256" key="8">
    <source>
        <dbReference type="ARBA" id="ARBA00022723"/>
    </source>
</evidence>
<evidence type="ECO:0000256" key="15">
    <source>
        <dbReference type="ARBA" id="ARBA00023242"/>
    </source>
</evidence>
<dbReference type="NCBIfam" id="TIGR01297">
    <property type="entry name" value="CDF"/>
    <property type="match status" value="1"/>
</dbReference>
<dbReference type="SMART" id="SM00456">
    <property type="entry name" value="WW"/>
    <property type="match status" value="1"/>
</dbReference>
<evidence type="ECO:0000256" key="6">
    <source>
        <dbReference type="ARBA" id="ARBA00022448"/>
    </source>
</evidence>
<dbReference type="Pfam" id="PF06220">
    <property type="entry name" value="zf-U1"/>
    <property type="match status" value="1"/>
</dbReference>
<gene>
    <name evidence="22" type="ORF">JTE90_021947</name>
</gene>
<dbReference type="GO" id="GO:0003676">
    <property type="term" value="F:nucleic acid binding"/>
    <property type="evidence" value="ECO:0007669"/>
    <property type="project" value="InterPro"/>
</dbReference>
<dbReference type="InterPro" id="IPR036020">
    <property type="entry name" value="WW_dom_sf"/>
</dbReference>
<dbReference type="PROSITE" id="PS50171">
    <property type="entry name" value="ZF_MATRIN"/>
    <property type="match status" value="1"/>
</dbReference>
<dbReference type="InterPro" id="IPR003604">
    <property type="entry name" value="Matrin/U1-like-C_Znf_C2H2"/>
</dbReference>
<evidence type="ECO:0000256" key="1">
    <source>
        <dbReference type="ARBA" id="ARBA00004123"/>
    </source>
</evidence>
<evidence type="ECO:0000256" key="14">
    <source>
        <dbReference type="ARBA" id="ARBA00023136"/>
    </source>
</evidence>
<dbReference type="SMART" id="SM00451">
    <property type="entry name" value="ZnF_U1"/>
    <property type="match status" value="1"/>
</dbReference>
<comment type="caution">
    <text evidence="22">The sequence shown here is derived from an EMBL/GenBank/DDBJ whole genome shotgun (WGS) entry which is preliminary data.</text>
</comment>
<evidence type="ECO:0000256" key="10">
    <source>
        <dbReference type="ARBA" id="ARBA00022833"/>
    </source>
</evidence>
<dbReference type="Gene3D" id="2.20.70.10">
    <property type="match status" value="1"/>
</dbReference>
<dbReference type="GO" id="GO:0016020">
    <property type="term" value="C:membrane"/>
    <property type="evidence" value="ECO:0007669"/>
    <property type="project" value="UniProtKB-SubCell"/>
</dbReference>
<dbReference type="CDD" id="cd00201">
    <property type="entry name" value="WW"/>
    <property type="match status" value="1"/>
</dbReference>
<keyword evidence="6" id="KW-0813">Transport</keyword>
<keyword evidence="13" id="KW-0406">Ion transport</keyword>
<organism evidence="22 23">
    <name type="scientific">Oedothorax gibbosus</name>
    <dbReference type="NCBI Taxonomy" id="931172"/>
    <lineage>
        <taxon>Eukaryota</taxon>
        <taxon>Metazoa</taxon>
        <taxon>Ecdysozoa</taxon>
        <taxon>Arthropoda</taxon>
        <taxon>Chelicerata</taxon>
        <taxon>Arachnida</taxon>
        <taxon>Araneae</taxon>
        <taxon>Araneomorphae</taxon>
        <taxon>Entelegynae</taxon>
        <taxon>Araneoidea</taxon>
        <taxon>Linyphiidae</taxon>
        <taxon>Erigoninae</taxon>
        <taxon>Oedothorax</taxon>
    </lineage>
</organism>
<dbReference type="InterPro" id="IPR027469">
    <property type="entry name" value="Cation_efflux_TMD_sf"/>
</dbReference>
<evidence type="ECO:0000256" key="11">
    <source>
        <dbReference type="ARBA" id="ARBA00022906"/>
    </source>
</evidence>
<dbReference type="GO" id="GO:0005794">
    <property type="term" value="C:Golgi apparatus"/>
    <property type="evidence" value="ECO:0007669"/>
    <property type="project" value="UniProtKB-SubCell"/>
</dbReference>
<dbReference type="InterPro" id="IPR013085">
    <property type="entry name" value="U1-CZ_Znf_C2H2"/>
</dbReference>
<dbReference type="GO" id="GO:0031410">
    <property type="term" value="C:cytoplasmic vesicle"/>
    <property type="evidence" value="ECO:0007669"/>
    <property type="project" value="TreeGrafter"/>
</dbReference>
<keyword evidence="15" id="KW-0539">Nucleus</keyword>
<evidence type="ECO:0000259" key="21">
    <source>
        <dbReference type="PROSITE" id="PS50171"/>
    </source>
</evidence>
<feature type="transmembrane region" description="Helical" evidence="19">
    <location>
        <begin position="217"/>
        <end position="237"/>
    </location>
</feature>
<dbReference type="AlphaFoldDB" id="A0AAV6V5L7"/>
<dbReference type="EMBL" id="JAFNEN010000163">
    <property type="protein sequence ID" value="KAG8191210.1"/>
    <property type="molecule type" value="Genomic_DNA"/>
</dbReference>
<proteinExistence type="inferred from homology"/>
<dbReference type="GO" id="GO:0006882">
    <property type="term" value="P:intracellular zinc ion homeostasis"/>
    <property type="evidence" value="ECO:0007669"/>
    <property type="project" value="InterPro"/>
</dbReference>
<sequence length="664" mass="75294">MLPVLANDRDYKGGKRNRLKEKAQSWFRENQITLILADKTSRNLLCFLILNLSFAFVELFYGVWTNSLGLISDSFHMFFDCTALLAGLAASVITKWRANDRYPYGYVRAEVLAGFVNGLFLLFIAFFIFSEAVERAIEPPEVKHERLFVVSVLGFLVNMVGIFAFQHGHGHSHGGGDHGHSHGGSHGHSHDNDHGHGHSHGKDEEQNPGNSQIMHGVFLHILADTLGSVGVIVSAILMNQFGWMIADPICSMFIATLIGFSVLPLLKDSTSVLMQRTPKALDNVLPGCYQRVMQLDGVYSVQEPRFWTLCSNVYIGTIKLEVSPAADAKYLLSHTHNIFTQMGVRQLGTSEPLESFCKIMSEYWKSLPRKFCDICKCWFADNKASIEFHERGKRHIENAQKRIQDIQKRGIKDFKKQQQLDNDMAKIEKAALAAYKKDLQNNREACADPEETWKVTNSFSDVVDPRNLPAAVKKKKDKKNASQEICVSSVVVKKEEVEESKVWYEAMSEEGHKYYWNTLNSDTQWEAPEEGFVSLEEQANASTQQESLENNVEIKAESSIKEEEDSNDKTPINSFGPQPKFDPYGQWVTIENKEPEEYDLQLPKPSEDIVEMVIPVARDEPRLKIREKVVGSLAGTDPSEEVTFKKRKFKSNFKRNARQRTDDD</sequence>
<feature type="compositionally biased region" description="Basic and acidic residues" evidence="18">
    <location>
        <begin position="188"/>
        <end position="205"/>
    </location>
</feature>
<feature type="transmembrane region" description="Helical" evidence="19">
    <location>
        <begin position="243"/>
        <end position="266"/>
    </location>
</feature>
<dbReference type="Gene3D" id="3.30.160.60">
    <property type="entry name" value="Classic Zinc Finger"/>
    <property type="match status" value="1"/>
</dbReference>
<feature type="transmembrane region" description="Helical" evidence="19">
    <location>
        <begin position="44"/>
        <end position="63"/>
    </location>
</feature>
<dbReference type="GO" id="GO:0005634">
    <property type="term" value="C:nucleus"/>
    <property type="evidence" value="ECO:0007669"/>
    <property type="project" value="UniProtKB-SubCell"/>
</dbReference>
<keyword evidence="12 19" id="KW-1133">Transmembrane helix</keyword>
<evidence type="ECO:0000313" key="22">
    <source>
        <dbReference type="EMBL" id="KAG8191210.1"/>
    </source>
</evidence>
<keyword evidence="9" id="KW-0863">Zinc-finger</keyword>
<evidence type="ECO:0000256" key="2">
    <source>
        <dbReference type="ARBA" id="ARBA00004141"/>
    </source>
</evidence>
<comment type="subunit">
    <text evidence="5">Homooligomer.</text>
</comment>
<evidence type="ECO:0000256" key="18">
    <source>
        <dbReference type="SAM" id="MobiDB-lite"/>
    </source>
</evidence>
<feature type="transmembrane region" description="Helical" evidence="19">
    <location>
        <begin position="148"/>
        <end position="165"/>
    </location>
</feature>
<dbReference type="SUPFAM" id="SSF51045">
    <property type="entry name" value="WW domain"/>
    <property type="match status" value="1"/>
</dbReference>
<comment type="function">
    <text evidence="17">Zinc ion transporter mediating zinc entry from the cytosol into the lumen of organelles along the secretory pathway. By contributing to zinc ion homeostasis within the early secretory pathway, regulates the activation and folding of enzymes like alkaline phosphatases.</text>
</comment>
<evidence type="ECO:0000256" key="3">
    <source>
        <dbReference type="ARBA" id="ARBA00004601"/>
    </source>
</evidence>
<dbReference type="Pfam" id="PF01545">
    <property type="entry name" value="Cation_efflux"/>
    <property type="match status" value="1"/>
</dbReference>
<keyword evidence="7 19" id="KW-0812">Transmembrane</keyword>
<dbReference type="PANTHER" id="PTHR45755:SF4">
    <property type="entry name" value="ZINC TRANSPORTER 7"/>
    <property type="match status" value="1"/>
</dbReference>
<feature type="transmembrane region" description="Helical" evidence="19">
    <location>
        <begin position="106"/>
        <end position="128"/>
    </location>
</feature>
<feature type="domain" description="Matrin-type" evidence="21">
    <location>
        <begin position="370"/>
        <end position="401"/>
    </location>
</feature>
<keyword evidence="14 19" id="KW-0472">Membrane</keyword>
<dbReference type="InterPro" id="IPR058533">
    <property type="entry name" value="Cation_efflux_TM"/>
</dbReference>
<dbReference type="Proteomes" id="UP000827092">
    <property type="component" value="Unassembled WGS sequence"/>
</dbReference>
<evidence type="ECO:0000256" key="9">
    <source>
        <dbReference type="ARBA" id="ARBA00022771"/>
    </source>
</evidence>
<keyword evidence="10" id="KW-0862">Zinc</keyword>
<evidence type="ECO:0000313" key="23">
    <source>
        <dbReference type="Proteomes" id="UP000827092"/>
    </source>
</evidence>
<evidence type="ECO:0000256" key="13">
    <source>
        <dbReference type="ARBA" id="ARBA00023065"/>
    </source>
</evidence>
<feature type="region of interest" description="Disordered" evidence="18">
    <location>
        <begin position="171"/>
        <end position="207"/>
    </location>
</feature>
<keyword evidence="8" id="KW-0479">Metal-binding</keyword>
<dbReference type="PROSITE" id="PS50020">
    <property type="entry name" value="WW_DOMAIN_2"/>
    <property type="match status" value="1"/>
</dbReference>
<dbReference type="GO" id="GO:0005385">
    <property type="term" value="F:zinc ion transmembrane transporter activity"/>
    <property type="evidence" value="ECO:0007669"/>
    <property type="project" value="InterPro"/>
</dbReference>
<comment type="catalytic activity">
    <reaction evidence="16">
        <text>Zn(2+)(in) = Zn(2+)(out)</text>
        <dbReference type="Rhea" id="RHEA:29351"/>
        <dbReference type="ChEBI" id="CHEBI:29105"/>
    </reaction>
</comment>
<dbReference type="InterPro" id="IPR045316">
    <property type="entry name" value="Msc2-like"/>
</dbReference>
<accession>A0AAV6V5L7</accession>
<evidence type="ECO:0000256" key="16">
    <source>
        <dbReference type="ARBA" id="ARBA00034634"/>
    </source>
</evidence>
<feature type="domain" description="WW" evidence="20">
    <location>
        <begin position="503"/>
        <end position="530"/>
    </location>
</feature>
<name>A0AAV6V5L7_9ARAC</name>
<evidence type="ECO:0000256" key="7">
    <source>
        <dbReference type="ARBA" id="ARBA00022692"/>
    </source>
</evidence>
<evidence type="ECO:0000259" key="20">
    <source>
        <dbReference type="PROSITE" id="PS50020"/>
    </source>
</evidence>